<dbReference type="EMBL" id="KV429044">
    <property type="protein sequence ID" value="KZT71645.1"/>
    <property type="molecule type" value="Genomic_DNA"/>
</dbReference>
<reference evidence="1 2" key="1">
    <citation type="journal article" date="2016" name="Mol. Biol. Evol.">
        <title>Comparative Genomics of Early-Diverging Mushroom-Forming Fungi Provides Insights into the Origins of Lignocellulose Decay Capabilities.</title>
        <authorList>
            <person name="Nagy L.G."/>
            <person name="Riley R."/>
            <person name="Tritt A."/>
            <person name="Adam C."/>
            <person name="Daum C."/>
            <person name="Floudas D."/>
            <person name="Sun H."/>
            <person name="Yadav J.S."/>
            <person name="Pangilinan J."/>
            <person name="Larsson K.H."/>
            <person name="Matsuura K."/>
            <person name="Barry K."/>
            <person name="Labutti K."/>
            <person name="Kuo R."/>
            <person name="Ohm R.A."/>
            <person name="Bhattacharya S.S."/>
            <person name="Shirouzu T."/>
            <person name="Yoshinaga Y."/>
            <person name="Martin F.M."/>
            <person name="Grigoriev I.V."/>
            <person name="Hibbett D.S."/>
        </authorList>
    </citation>
    <scope>NUCLEOTIDE SEQUENCE [LARGE SCALE GENOMIC DNA]</scope>
    <source>
        <strain evidence="1 2">L-15889</strain>
    </source>
</reference>
<proteinExistence type="predicted"/>
<dbReference type="Proteomes" id="UP000076727">
    <property type="component" value="Unassembled WGS sequence"/>
</dbReference>
<accession>A0A165S806</accession>
<keyword evidence="2" id="KW-1185">Reference proteome</keyword>
<dbReference type="AlphaFoldDB" id="A0A165S806"/>
<gene>
    <name evidence="1" type="ORF">DAEQUDRAFT_723703</name>
</gene>
<evidence type="ECO:0000313" key="2">
    <source>
        <dbReference type="Proteomes" id="UP000076727"/>
    </source>
</evidence>
<sequence>MDALFPVHQDIGPGDFVEVRTTPIMSTWPRISHYIEIATKDKLHTLKNSSERTPTTGSIQL</sequence>
<protein>
    <submittedName>
        <fullName evidence="1">Uncharacterized protein</fullName>
    </submittedName>
</protein>
<evidence type="ECO:0000313" key="1">
    <source>
        <dbReference type="EMBL" id="KZT71645.1"/>
    </source>
</evidence>
<organism evidence="1 2">
    <name type="scientific">Daedalea quercina L-15889</name>
    <dbReference type="NCBI Taxonomy" id="1314783"/>
    <lineage>
        <taxon>Eukaryota</taxon>
        <taxon>Fungi</taxon>
        <taxon>Dikarya</taxon>
        <taxon>Basidiomycota</taxon>
        <taxon>Agaricomycotina</taxon>
        <taxon>Agaricomycetes</taxon>
        <taxon>Polyporales</taxon>
        <taxon>Fomitopsis</taxon>
    </lineage>
</organism>
<name>A0A165S806_9APHY</name>